<feature type="domain" description="Mce/MlaD" evidence="3">
    <location>
        <begin position="42"/>
        <end position="98"/>
    </location>
</feature>
<dbReference type="InterPro" id="IPR052336">
    <property type="entry name" value="MlaD_Phospholipid_Transporter"/>
</dbReference>
<feature type="chain" id="PRO_5046745201" evidence="2">
    <location>
        <begin position="26"/>
        <end position="320"/>
    </location>
</feature>
<dbReference type="Pfam" id="PF02470">
    <property type="entry name" value="MlaD"/>
    <property type="match status" value="1"/>
</dbReference>
<evidence type="ECO:0000313" key="5">
    <source>
        <dbReference type="Proteomes" id="UP001196565"/>
    </source>
</evidence>
<dbReference type="PANTHER" id="PTHR33371:SF4">
    <property type="entry name" value="INTERMEMBRANE PHOSPHOLIPID TRANSPORT SYSTEM BINDING PROTEIN MLAD"/>
    <property type="match status" value="1"/>
</dbReference>
<evidence type="ECO:0000313" key="4">
    <source>
        <dbReference type="EMBL" id="MBW6399056.1"/>
    </source>
</evidence>
<gene>
    <name evidence="4" type="ORF">KPL78_14425</name>
</gene>
<protein>
    <submittedName>
        <fullName evidence="4">MCE family protein</fullName>
    </submittedName>
</protein>
<organism evidence="4 5">
    <name type="scientific">Roseomonas alba</name>
    <dbReference type="NCBI Taxonomy" id="2846776"/>
    <lineage>
        <taxon>Bacteria</taxon>
        <taxon>Pseudomonadati</taxon>
        <taxon>Pseudomonadota</taxon>
        <taxon>Alphaproteobacteria</taxon>
        <taxon>Acetobacterales</taxon>
        <taxon>Roseomonadaceae</taxon>
        <taxon>Roseomonas</taxon>
    </lineage>
</organism>
<accession>A0ABS7A9S2</accession>
<dbReference type="PANTHER" id="PTHR33371">
    <property type="entry name" value="INTERMEMBRANE PHOSPHOLIPID TRANSPORT SYSTEM BINDING PROTEIN MLAD-RELATED"/>
    <property type="match status" value="1"/>
</dbReference>
<name>A0ABS7A9S2_9PROT</name>
<comment type="caution">
    <text evidence="4">The sequence shown here is derived from an EMBL/GenBank/DDBJ whole genome shotgun (WGS) entry which is preliminary data.</text>
</comment>
<sequence length="320" mass="34225">MPRQGAVAAARVALFLMLGSTALQAQAPETPSFRVALPREGAAGLRAGAEVEVLGVPAGTVRRILFGPDRRLIAEVDLREPSARDFIRRDSPVAIRQRRGAEGTIFLNVGPGDGAPLDAATTVLEAVREPPPPDPLALLLDELRLRIFPIIEDIGRTSRSIGQVAARIELGEGSLGRLLTSDSFARTAEDAARDAASVVDAANRLIARMDAIAAEAERLLTESRGEGGSVIPGLIRRVEQLLTTLQSAARDVTATTARLPRTLRNIEDSTGTLPGLLLQTQQTTRELELLLTQLRGLWLLGGDGPPPREPTRPSADRLRP</sequence>
<evidence type="ECO:0000256" key="2">
    <source>
        <dbReference type="SAM" id="SignalP"/>
    </source>
</evidence>
<dbReference type="RefSeq" id="WP_219763640.1">
    <property type="nucleotide sequence ID" value="NZ_JAHYBZ010000004.1"/>
</dbReference>
<evidence type="ECO:0000256" key="1">
    <source>
        <dbReference type="SAM" id="MobiDB-lite"/>
    </source>
</evidence>
<evidence type="ECO:0000259" key="3">
    <source>
        <dbReference type="Pfam" id="PF02470"/>
    </source>
</evidence>
<keyword evidence="2" id="KW-0732">Signal</keyword>
<reference evidence="4 5" key="1">
    <citation type="submission" date="2021-07" db="EMBL/GenBank/DDBJ databases">
        <authorList>
            <person name="So Y."/>
        </authorList>
    </citation>
    <scope>NUCLEOTIDE SEQUENCE [LARGE SCALE GENOMIC DNA]</scope>
    <source>
        <strain evidence="4 5">HJA6</strain>
    </source>
</reference>
<dbReference type="EMBL" id="JAHYBZ010000004">
    <property type="protein sequence ID" value="MBW6399056.1"/>
    <property type="molecule type" value="Genomic_DNA"/>
</dbReference>
<keyword evidence="5" id="KW-1185">Reference proteome</keyword>
<dbReference type="Proteomes" id="UP001196565">
    <property type="component" value="Unassembled WGS sequence"/>
</dbReference>
<feature type="region of interest" description="Disordered" evidence="1">
    <location>
        <begin position="300"/>
        <end position="320"/>
    </location>
</feature>
<dbReference type="InterPro" id="IPR003399">
    <property type="entry name" value="Mce/MlaD"/>
</dbReference>
<feature type="signal peptide" evidence="2">
    <location>
        <begin position="1"/>
        <end position="25"/>
    </location>
</feature>
<feature type="compositionally biased region" description="Basic and acidic residues" evidence="1">
    <location>
        <begin position="309"/>
        <end position="320"/>
    </location>
</feature>
<proteinExistence type="predicted"/>